<dbReference type="InterPro" id="IPR014886">
    <property type="entry name" value="La_xRRM"/>
</dbReference>
<dbReference type="GO" id="GO:0003729">
    <property type="term" value="F:mRNA binding"/>
    <property type="evidence" value="ECO:0007669"/>
    <property type="project" value="TreeGrafter"/>
</dbReference>
<keyword evidence="2 4" id="KW-0694">RNA-binding</keyword>
<evidence type="ECO:0000256" key="4">
    <source>
        <dbReference type="PROSITE-ProRule" id="PRU00332"/>
    </source>
</evidence>
<dbReference type="InterPro" id="IPR036388">
    <property type="entry name" value="WH-like_DNA-bd_sf"/>
</dbReference>
<dbReference type="SUPFAM" id="SSF54928">
    <property type="entry name" value="RNA-binding domain, RBD"/>
    <property type="match status" value="1"/>
</dbReference>
<dbReference type="AlphaFoldDB" id="A0A6L2PMQ3"/>
<dbReference type="SMART" id="SM00715">
    <property type="entry name" value="LA"/>
    <property type="match status" value="1"/>
</dbReference>
<dbReference type="Pfam" id="PF05383">
    <property type="entry name" value="La"/>
    <property type="match status" value="1"/>
</dbReference>
<dbReference type="FunCoup" id="A0A6L2PMQ3">
    <property type="interactions" value="2276"/>
</dbReference>
<dbReference type="PROSITE" id="PS50961">
    <property type="entry name" value="HTH_LA"/>
    <property type="match status" value="1"/>
</dbReference>
<dbReference type="PROSITE" id="PS50102">
    <property type="entry name" value="RRM"/>
    <property type="match status" value="1"/>
</dbReference>
<gene>
    <name evidence="9" type="ORF">Cfor_10251</name>
</gene>
<dbReference type="Gene3D" id="1.10.10.10">
    <property type="entry name" value="Winged helix-like DNA-binding domain superfamily/Winged helix DNA-binding domain"/>
    <property type="match status" value="1"/>
</dbReference>
<feature type="domain" description="HTH La-type RNA-binding" evidence="7">
    <location>
        <begin position="9"/>
        <end position="99"/>
    </location>
</feature>
<dbReference type="PANTHER" id="PTHR22792:SF166">
    <property type="entry name" value="LUPUS LA PROTEIN HOMOLOG"/>
    <property type="match status" value="1"/>
</dbReference>
<dbReference type="InterPro" id="IPR000504">
    <property type="entry name" value="RRM_dom"/>
</dbReference>
<dbReference type="GO" id="GO:0010494">
    <property type="term" value="C:cytoplasmic stress granule"/>
    <property type="evidence" value="ECO:0007669"/>
    <property type="project" value="TreeGrafter"/>
</dbReference>
<dbReference type="GO" id="GO:0005829">
    <property type="term" value="C:cytosol"/>
    <property type="evidence" value="ECO:0007669"/>
    <property type="project" value="TreeGrafter"/>
</dbReference>
<comment type="caution">
    <text evidence="9">The sequence shown here is derived from an EMBL/GenBank/DDBJ whole genome shotgun (WGS) entry which is preliminary data.</text>
</comment>
<dbReference type="PROSITE" id="PS51939">
    <property type="entry name" value="XRRM"/>
    <property type="match status" value="1"/>
</dbReference>
<comment type="subcellular location">
    <subcellularLocation>
        <location evidence="1">Nucleus</location>
    </subcellularLocation>
</comment>
<evidence type="ECO:0000259" key="8">
    <source>
        <dbReference type="PROSITE" id="PS51939"/>
    </source>
</evidence>
<feature type="region of interest" description="Disordered" evidence="5">
    <location>
        <begin position="201"/>
        <end position="223"/>
    </location>
</feature>
<dbReference type="Pfam" id="PF08777">
    <property type="entry name" value="RRM_3"/>
    <property type="match status" value="1"/>
</dbReference>
<dbReference type="InterPro" id="IPR045180">
    <property type="entry name" value="La_dom_prot"/>
</dbReference>
<dbReference type="InterPro" id="IPR035979">
    <property type="entry name" value="RBD_domain_sf"/>
</dbReference>
<evidence type="ECO:0000256" key="5">
    <source>
        <dbReference type="SAM" id="MobiDB-lite"/>
    </source>
</evidence>
<dbReference type="OrthoDB" id="439993at2759"/>
<dbReference type="Pfam" id="PF00076">
    <property type="entry name" value="RRM_1"/>
    <property type="match status" value="1"/>
</dbReference>
<reference evidence="10" key="1">
    <citation type="submission" date="2020-01" db="EMBL/GenBank/DDBJ databases">
        <title>Draft genome sequence of the Termite Coptotermes fromosanus.</title>
        <authorList>
            <person name="Itakura S."/>
            <person name="Yosikawa Y."/>
            <person name="Umezawa K."/>
        </authorList>
    </citation>
    <scope>NUCLEOTIDE SEQUENCE [LARGE SCALE GENOMIC DNA]</scope>
</reference>
<evidence type="ECO:0000256" key="3">
    <source>
        <dbReference type="ARBA" id="ARBA00023242"/>
    </source>
</evidence>
<dbReference type="EMBL" id="BLKM01000333">
    <property type="protein sequence ID" value="GFG31828.1"/>
    <property type="molecule type" value="Genomic_DNA"/>
</dbReference>
<sequence>MADANGVQERARPSLNDQIVRQIEYYFGDINLPKDRFLQEQIKLEDGWIPLEIMLTFKRLANLTTEPDVVVTALETSKLIEVSDDKKKIRRSPNAPLPEMNEERRQELMSRTVYCKGFPRDDTTLDNLLEFFSSYGSVENVHMRTFKEKVTRKVVFKGSVFVLFKSKELAEEFLKKDAVKYSDIELIRKWQSDYIESKKKECDKNAKRSKKTKQGNQQQTAPPVKELNLPKGAVLHLQGTNSDTTREIIRKTLVEEGLDVVFVQFCTGCSEAWVRLQGENSSKEYVEKLKDRKLTLCGAEVEVRCLEGDEEAEFLEKAVNEINKAKEHCDHHRARK</sequence>
<keyword evidence="3" id="KW-0539">Nucleus</keyword>
<organism evidence="9 10">
    <name type="scientific">Coptotermes formosanus</name>
    <name type="common">Formosan subterranean termite</name>
    <dbReference type="NCBI Taxonomy" id="36987"/>
    <lineage>
        <taxon>Eukaryota</taxon>
        <taxon>Metazoa</taxon>
        <taxon>Ecdysozoa</taxon>
        <taxon>Arthropoda</taxon>
        <taxon>Hexapoda</taxon>
        <taxon>Insecta</taxon>
        <taxon>Pterygota</taxon>
        <taxon>Neoptera</taxon>
        <taxon>Polyneoptera</taxon>
        <taxon>Dictyoptera</taxon>
        <taxon>Blattodea</taxon>
        <taxon>Blattoidea</taxon>
        <taxon>Termitoidae</taxon>
        <taxon>Rhinotermitidae</taxon>
        <taxon>Coptotermes</taxon>
    </lineage>
</organism>
<dbReference type="InterPro" id="IPR002344">
    <property type="entry name" value="Lupus_La"/>
</dbReference>
<dbReference type="Gene3D" id="3.30.70.330">
    <property type="match status" value="2"/>
</dbReference>
<dbReference type="GO" id="GO:0045727">
    <property type="term" value="P:positive regulation of translation"/>
    <property type="evidence" value="ECO:0007669"/>
    <property type="project" value="TreeGrafter"/>
</dbReference>
<evidence type="ECO:0000313" key="9">
    <source>
        <dbReference type="EMBL" id="GFG31828.1"/>
    </source>
</evidence>
<evidence type="ECO:0000256" key="1">
    <source>
        <dbReference type="ARBA" id="ARBA00004123"/>
    </source>
</evidence>
<proteinExistence type="predicted"/>
<dbReference type="GO" id="GO:1990904">
    <property type="term" value="C:ribonucleoprotein complex"/>
    <property type="evidence" value="ECO:0007669"/>
    <property type="project" value="UniProtKB-UniRule"/>
</dbReference>
<evidence type="ECO:0000259" key="6">
    <source>
        <dbReference type="PROSITE" id="PS50102"/>
    </source>
</evidence>
<evidence type="ECO:0000313" key="10">
    <source>
        <dbReference type="Proteomes" id="UP000502823"/>
    </source>
</evidence>
<evidence type="ECO:0000259" key="7">
    <source>
        <dbReference type="PROSITE" id="PS50961"/>
    </source>
</evidence>
<dbReference type="GO" id="GO:0008033">
    <property type="term" value="P:tRNA processing"/>
    <property type="evidence" value="ECO:0007669"/>
    <property type="project" value="TreeGrafter"/>
</dbReference>
<dbReference type="InterPro" id="IPR006630">
    <property type="entry name" value="La_HTH"/>
</dbReference>
<evidence type="ECO:0000256" key="2">
    <source>
        <dbReference type="ARBA" id="ARBA00022884"/>
    </source>
</evidence>
<dbReference type="InParanoid" id="A0A6L2PMQ3"/>
<feature type="domain" description="RRM" evidence="6">
    <location>
        <begin position="111"/>
        <end position="200"/>
    </location>
</feature>
<dbReference type="Proteomes" id="UP000502823">
    <property type="component" value="Unassembled WGS sequence"/>
</dbReference>
<dbReference type="InterPro" id="IPR036390">
    <property type="entry name" value="WH_DNA-bd_sf"/>
</dbReference>
<dbReference type="CDD" id="cd08028">
    <property type="entry name" value="LARP_3"/>
    <property type="match status" value="1"/>
</dbReference>
<feature type="non-terminal residue" evidence="9">
    <location>
        <position position="336"/>
    </location>
</feature>
<dbReference type="PANTHER" id="PTHR22792">
    <property type="entry name" value="LUPUS LA PROTEIN-RELATED"/>
    <property type="match status" value="1"/>
</dbReference>
<dbReference type="InterPro" id="IPR012677">
    <property type="entry name" value="Nucleotide-bd_a/b_plait_sf"/>
</dbReference>
<feature type="domain" description="XRRM" evidence="8">
    <location>
        <begin position="228"/>
        <end position="336"/>
    </location>
</feature>
<dbReference type="GO" id="GO:0005634">
    <property type="term" value="C:nucleus"/>
    <property type="evidence" value="ECO:0007669"/>
    <property type="project" value="UniProtKB-SubCell"/>
</dbReference>
<keyword evidence="10" id="KW-1185">Reference proteome</keyword>
<dbReference type="PRINTS" id="PR00302">
    <property type="entry name" value="LUPUSLA"/>
</dbReference>
<accession>A0A6L2PMQ3</accession>
<name>A0A6L2PMQ3_COPFO</name>
<dbReference type="SUPFAM" id="SSF46785">
    <property type="entry name" value="Winged helix' DNA-binding domain"/>
    <property type="match status" value="1"/>
</dbReference>
<protein>
    <submittedName>
        <fullName evidence="9">Uncharacterized protein</fullName>
    </submittedName>
</protein>
<dbReference type="CDD" id="cd12291">
    <property type="entry name" value="RRM1_La"/>
    <property type="match status" value="1"/>
</dbReference>
<dbReference type="SMART" id="SM00360">
    <property type="entry name" value="RRM"/>
    <property type="match status" value="1"/>
</dbReference>